<organism evidence="1 2">
    <name type="scientific">Setomelanomma holmii</name>
    <dbReference type="NCBI Taxonomy" id="210430"/>
    <lineage>
        <taxon>Eukaryota</taxon>
        <taxon>Fungi</taxon>
        <taxon>Dikarya</taxon>
        <taxon>Ascomycota</taxon>
        <taxon>Pezizomycotina</taxon>
        <taxon>Dothideomycetes</taxon>
        <taxon>Pleosporomycetidae</taxon>
        <taxon>Pleosporales</taxon>
        <taxon>Pleosporineae</taxon>
        <taxon>Phaeosphaeriaceae</taxon>
        <taxon>Setomelanomma</taxon>
    </lineage>
</organism>
<proteinExistence type="predicted"/>
<accession>A0A9P4LSL4</accession>
<sequence>MSTTTHKPKILMTGLDTNANIPPYFRSLRHPSRNQSQHQRRRARCKDAGYDVTIYFMYDQNPQKGLDWLEAKLKETHFDGIMVGVGLRLIPEQTVFYEHVVNVARKTSPGSVLLFNEGPGKNYDAMQRNKESLE</sequence>
<evidence type="ECO:0000313" key="1">
    <source>
        <dbReference type="EMBL" id="KAF2035655.1"/>
    </source>
</evidence>
<keyword evidence="2" id="KW-1185">Reference proteome</keyword>
<reference evidence="1" key="1">
    <citation type="journal article" date="2020" name="Stud. Mycol.">
        <title>101 Dothideomycetes genomes: a test case for predicting lifestyles and emergence of pathogens.</title>
        <authorList>
            <person name="Haridas S."/>
            <person name="Albert R."/>
            <person name="Binder M."/>
            <person name="Bloem J."/>
            <person name="Labutti K."/>
            <person name="Salamov A."/>
            <person name="Andreopoulos B."/>
            <person name="Baker S."/>
            <person name="Barry K."/>
            <person name="Bills G."/>
            <person name="Bluhm B."/>
            <person name="Cannon C."/>
            <person name="Castanera R."/>
            <person name="Culley D."/>
            <person name="Daum C."/>
            <person name="Ezra D."/>
            <person name="Gonzalez J."/>
            <person name="Henrissat B."/>
            <person name="Kuo A."/>
            <person name="Liang C."/>
            <person name="Lipzen A."/>
            <person name="Lutzoni F."/>
            <person name="Magnuson J."/>
            <person name="Mondo S."/>
            <person name="Nolan M."/>
            <person name="Ohm R."/>
            <person name="Pangilinan J."/>
            <person name="Park H.-J."/>
            <person name="Ramirez L."/>
            <person name="Alfaro M."/>
            <person name="Sun H."/>
            <person name="Tritt A."/>
            <person name="Yoshinaga Y."/>
            <person name="Zwiers L.-H."/>
            <person name="Turgeon B."/>
            <person name="Goodwin S."/>
            <person name="Spatafora J."/>
            <person name="Crous P."/>
            <person name="Grigoriev I."/>
        </authorList>
    </citation>
    <scope>NUCLEOTIDE SEQUENCE</scope>
    <source>
        <strain evidence="1">CBS 110217</strain>
    </source>
</reference>
<comment type="caution">
    <text evidence="1">The sequence shown here is derived from an EMBL/GenBank/DDBJ whole genome shotgun (WGS) entry which is preliminary data.</text>
</comment>
<evidence type="ECO:0000313" key="2">
    <source>
        <dbReference type="Proteomes" id="UP000799777"/>
    </source>
</evidence>
<dbReference type="Proteomes" id="UP000799777">
    <property type="component" value="Unassembled WGS sequence"/>
</dbReference>
<dbReference type="EMBL" id="ML978157">
    <property type="protein sequence ID" value="KAF2035655.1"/>
    <property type="molecule type" value="Genomic_DNA"/>
</dbReference>
<dbReference type="OrthoDB" id="9986861at2759"/>
<name>A0A9P4LSL4_9PLEO</name>
<protein>
    <submittedName>
        <fullName evidence="1">Uncharacterized protein</fullName>
    </submittedName>
</protein>
<gene>
    <name evidence="1" type="ORF">EK21DRAFT_107170</name>
</gene>
<dbReference type="AlphaFoldDB" id="A0A9P4LSL4"/>